<comment type="caution">
    <text evidence="2">The sequence shown here is derived from an EMBL/GenBank/DDBJ whole genome shotgun (WGS) entry which is preliminary data.</text>
</comment>
<organism evidence="2 3">
    <name type="scientific">Caenorhabditis auriculariae</name>
    <dbReference type="NCBI Taxonomy" id="2777116"/>
    <lineage>
        <taxon>Eukaryota</taxon>
        <taxon>Metazoa</taxon>
        <taxon>Ecdysozoa</taxon>
        <taxon>Nematoda</taxon>
        <taxon>Chromadorea</taxon>
        <taxon>Rhabditida</taxon>
        <taxon>Rhabditina</taxon>
        <taxon>Rhabditomorpha</taxon>
        <taxon>Rhabditoidea</taxon>
        <taxon>Rhabditidae</taxon>
        <taxon>Peloderinae</taxon>
        <taxon>Caenorhabditis</taxon>
    </lineage>
</organism>
<proteinExistence type="predicted"/>
<evidence type="ECO:0000313" key="3">
    <source>
        <dbReference type="Proteomes" id="UP000835052"/>
    </source>
</evidence>
<dbReference type="Proteomes" id="UP000835052">
    <property type="component" value="Unassembled WGS sequence"/>
</dbReference>
<reference evidence="2" key="1">
    <citation type="submission" date="2020-10" db="EMBL/GenBank/DDBJ databases">
        <authorList>
            <person name="Kikuchi T."/>
        </authorList>
    </citation>
    <scope>NUCLEOTIDE SEQUENCE</scope>
    <source>
        <strain evidence="2">NKZ352</strain>
    </source>
</reference>
<evidence type="ECO:0000313" key="2">
    <source>
        <dbReference type="EMBL" id="CAD6199643.1"/>
    </source>
</evidence>
<gene>
    <name evidence="2" type="ORF">CAUJ_LOCUS15544</name>
</gene>
<dbReference type="EMBL" id="CAJGYM010000190">
    <property type="protein sequence ID" value="CAD6199643.1"/>
    <property type="molecule type" value="Genomic_DNA"/>
</dbReference>
<protein>
    <submittedName>
        <fullName evidence="2">Uncharacterized protein</fullName>
    </submittedName>
</protein>
<keyword evidence="3" id="KW-1185">Reference proteome</keyword>
<sequence length="526" mass="59973">MSKKSYRFVYEESRGHQCDTIVFTESCRKVEVTSTRSYLDDVSQKIFPFTGNMKVSEQYSVPKGYTNLEFWTNEMFRYECIQKYWNERLEALTGDKVNRRAGKVENSIKAILDGTKWLAGVCNEVIAGEPVPPIELYYSRREEIKRIDLVTAQRINTSGIVPVKNRNSRSEEFRKDVVRRFSDAPMTVAEKIEEDLKVIGDMNFSEKSRILELLKELKNAIERYTVKGRDMALPQEEFKNVVEYIKEKKDADTETIFEKIAAARKKMLAHVSVQVKVEKEEEPHIRTRSSKRRLSVESAAPPTKSTRILDLNQSYENGANSPDSGCAVSADGRRDSERERSISVEPVVRQEEISEPLKSESPQTQIDRVMATRRTELVLARRSLEALEASGNKYRIVPTIIYAIDKSIEAIDLRQPEVYLMFKQAIETAAHILVQQMNGVEILFTWTPPVQSTASLENEQEERSTTEASEAKEEEEKQEVAEPEAVNWNVASAAPNPPMKTRRSSCNTQALLSAYSAQLNAAKSKK</sequence>
<evidence type="ECO:0000256" key="1">
    <source>
        <dbReference type="SAM" id="MobiDB-lite"/>
    </source>
</evidence>
<feature type="compositionally biased region" description="Basic and acidic residues" evidence="1">
    <location>
        <begin position="461"/>
        <end position="480"/>
    </location>
</feature>
<feature type="compositionally biased region" description="Basic and acidic residues" evidence="1">
    <location>
        <begin position="331"/>
        <end position="358"/>
    </location>
</feature>
<accession>A0A8S1HW72</accession>
<feature type="compositionally biased region" description="Polar residues" evidence="1">
    <location>
        <begin position="303"/>
        <end position="323"/>
    </location>
</feature>
<dbReference type="AlphaFoldDB" id="A0A8S1HW72"/>
<feature type="region of interest" description="Disordered" evidence="1">
    <location>
        <begin position="453"/>
        <end position="505"/>
    </location>
</feature>
<name>A0A8S1HW72_9PELO</name>
<feature type="region of interest" description="Disordered" evidence="1">
    <location>
        <begin position="277"/>
        <end position="364"/>
    </location>
</feature>